<feature type="non-terminal residue" evidence="1">
    <location>
        <position position="1"/>
    </location>
</feature>
<evidence type="ECO:0000313" key="1">
    <source>
        <dbReference type="EMBL" id="KKM59963.1"/>
    </source>
</evidence>
<dbReference type="AlphaFoldDB" id="A0A0F9IRF5"/>
<proteinExistence type="predicted"/>
<reference evidence="1" key="1">
    <citation type="journal article" date="2015" name="Nature">
        <title>Complex archaea that bridge the gap between prokaryotes and eukaryotes.</title>
        <authorList>
            <person name="Spang A."/>
            <person name="Saw J.H."/>
            <person name="Jorgensen S.L."/>
            <person name="Zaremba-Niedzwiedzka K."/>
            <person name="Martijn J."/>
            <person name="Lind A.E."/>
            <person name="van Eijk R."/>
            <person name="Schleper C."/>
            <person name="Guy L."/>
            <person name="Ettema T.J."/>
        </authorList>
    </citation>
    <scope>NUCLEOTIDE SEQUENCE</scope>
</reference>
<gene>
    <name evidence="1" type="ORF">LCGC14_1546570</name>
</gene>
<accession>A0A0F9IRF5</accession>
<evidence type="ECO:0008006" key="2">
    <source>
        <dbReference type="Google" id="ProtNLM"/>
    </source>
</evidence>
<protein>
    <recommendedName>
        <fullName evidence="2">Helicase C-terminal domain-containing protein</fullName>
    </recommendedName>
</protein>
<dbReference type="EMBL" id="LAZR01011764">
    <property type="protein sequence ID" value="KKM59963.1"/>
    <property type="molecule type" value="Genomic_DNA"/>
</dbReference>
<name>A0A0F9IRF5_9ZZZZ</name>
<sequence>TAIYVERSYNGDDYYQSLHRVRRFGTTHSPHVIILLSIDTKDKDGVSSTNPTIDHVIHKVLGFKRDNSIQITTGLVREVLGV</sequence>
<comment type="caution">
    <text evidence="1">The sequence shown here is derived from an EMBL/GenBank/DDBJ whole genome shotgun (WGS) entry which is preliminary data.</text>
</comment>
<organism evidence="1">
    <name type="scientific">marine sediment metagenome</name>
    <dbReference type="NCBI Taxonomy" id="412755"/>
    <lineage>
        <taxon>unclassified sequences</taxon>
        <taxon>metagenomes</taxon>
        <taxon>ecological metagenomes</taxon>
    </lineage>
</organism>